<comment type="caution">
    <text evidence="5">The sequence shown here is derived from an EMBL/GenBank/DDBJ whole genome shotgun (WGS) entry which is preliminary data.</text>
</comment>
<dbReference type="EMBL" id="JANBQF010000190">
    <property type="protein sequence ID" value="KAJ2003873.1"/>
    <property type="molecule type" value="Genomic_DNA"/>
</dbReference>
<gene>
    <name evidence="5" type="primary">AFG1</name>
    <name evidence="5" type="ORF">H4R26_002829</name>
</gene>
<dbReference type="Gene3D" id="3.40.50.300">
    <property type="entry name" value="P-loop containing nucleotide triphosphate hydrolases"/>
    <property type="match status" value="1"/>
</dbReference>
<evidence type="ECO:0000313" key="6">
    <source>
        <dbReference type="Proteomes" id="UP001150907"/>
    </source>
</evidence>
<dbReference type="Proteomes" id="UP001150907">
    <property type="component" value="Unassembled WGS sequence"/>
</dbReference>
<dbReference type="OrthoDB" id="548867at2759"/>
<dbReference type="AlphaFoldDB" id="A0A9W8EI49"/>
<evidence type="ECO:0000256" key="2">
    <source>
        <dbReference type="ARBA" id="ARBA00022741"/>
    </source>
</evidence>
<accession>A0A9W8EI49</accession>
<dbReference type="PANTHER" id="PTHR12169">
    <property type="entry name" value="ATPASE N2B"/>
    <property type="match status" value="1"/>
</dbReference>
<sequence length="532" mass="59842">MINLALLSLARRPLFNQHQHMLLLLRLKRPTIHALPGLLAKSRRIHTHPALFSASSAATSRRIHEQEDTDDGPAGEYMRLVRAGQFVDDSFQRHIVSRLDRLYRELLTYSLSSSSLSKPWTHDHGNSVGYLWKLLGHSSRNTDSSVHLPEGVPQGLYIYGDVGTGKTTTMDLFYDTVPTPHKRRIHFHAFMLDVHARINSFKRTHKGVATGDPVPTIARELAANAHVLCFDEFQVTDIADAMVLRRLVTELFRNGVIIVTTSNRHPDELYKNGIQRESFLPCIELLKQRCEVVSLDSGTDYRKIARETESVYFSPISAETNKVLHALVGLASGNAPVETNAQLHFLGRVLAVPVSANGVARFTFAQLCKDAHSAADYIELAKHYHTLILTDVPVMDMSNRNEARRFITLIDALYESHAVLIMSSEDVIYNLFTGKSEADVFRAQASEMMESAHLSEVVTEDKFNALAYAGEEEVFAFQRAISRLVEMSSRRWIISGRNCILAENALRQQNQPHEELQSDNESDGNDRMRSAA</sequence>
<feature type="region of interest" description="Disordered" evidence="4">
    <location>
        <begin position="510"/>
        <end position="532"/>
    </location>
</feature>
<dbReference type="InterPro" id="IPR027417">
    <property type="entry name" value="P-loop_NTPase"/>
</dbReference>
<keyword evidence="3" id="KW-0067">ATP-binding</keyword>
<protein>
    <submittedName>
        <fullName evidence="5">ATPase</fullName>
        <ecNumber evidence="5">3.6.4.7</ecNumber>
    </submittedName>
</protein>
<keyword evidence="6" id="KW-1185">Reference proteome</keyword>
<proteinExistence type="inferred from homology"/>
<reference evidence="5" key="1">
    <citation type="submission" date="2022-07" db="EMBL/GenBank/DDBJ databases">
        <title>Phylogenomic reconstructions and comparative analyses of Kickxellomycotina fungi.</title>
        <authorList>
            <person name="Reynolds N.K."/>
            <person name="Stajich J.E."/>
            <person name="Barry K."/>
            <person name="Grigoriev I.V."/>
            <person name="Crous P."/>
            <person name="Smith M.E."/>
        </authorList>
    </citation>
    <scope>NUCLEOTIDE SEQUENCE</scope>
    <source>
        <strain evidence="5">IMI 214461</strain>
    </source>
</reference>
<evidence type="ECO:0000313" key="5">
    <source>
        <dbReference type="EMBL" id="KAJ2003873.1"/>
    </source>
</evidence>
<dbReference type="SUPFAM" id="SSF52540">
    <property type="entry name" value="P-loop containing nucleoside triphosphate hydrolases"/>
    <property type="match status" value="1"/>
</dbReference>
<keyword evidence="2" id="KW-0547">Nucleotide-binding</keyword>
<dbReference type="PANTHER" id="PTHR12169:SF6">
    <property type="entry name" value="AFG1-LIKE ATPASE"/>
    <property type="match status" value="1"/>
</dbReference>
<dbReference type="NCBIfam" id="NF040713">
    <property type="entry name" value="ZapE"/>
    <property type="match status" value="1"/>
</dbReference>
<dbReference type="EC" id="3.6.4.7" evidence="5"/>
<organism evidence="5 6">
    <name type="scientific">Coemansia thaxteri</name>
    <dbReference type="NCBI Taxonomy" id="2663907"/>
    <lineage>
        <taxon>Eukaryota</taxon>
        <taxon>Fungi</taxon>
        <taxon>Fungi incertae sedis</taxon>
        <taxon>Zoopagomycota</taxon>
        <taxon>Kickxellomycotina</taxon>
        <taxon>Kickxellomycetes</taxon>
        <taxon>Kickxellales</taxon>
        <taxon>Kickxellaceae</taxon>
        <taxon>Coemansia</taxon>
    </lineage>
</organism>
<evidence type="ECO:0000256" key="1">
    <source>
        <dbReference type="ARBA" id="ARBA00010322"/>
    </source>
</evidence>
<evidence type="ECO:0000256" key="3">
    <source>
        <dbReference type="ARBA" id="ARBA00022840"/>
    </source>
</evidence>
<dbReference type="GO" id="GO:0005524">
    <property type="term" value="F:ATP binding"/>
    <property type="evidence" value="ECO:0007669"/>
    <property type="project" value="UniProtKB-KW"/>
</dbReference>
<dbReference type="Pfam" id="PF03969">
    <property type="entry name" value="AFG1_ATPase"/>
    <property type="match status" value="1"/>
</dbReference>
<dbReference type="CDD" id="cd00267">
    <property type="entry name" value="ABC_ATPase"/>
    <property type="match status" value="1"/>
</dbReference>
<dbReference type="InterPro" id="IPR005654">
    <property type="entry name" value="ATPase_AFG1-like"/>
</dbReference>
<evidence type="ECO:0000256" key="4">
    <source>
        <dbReference type="SAM" id="MobiDB-lite"/>
    </source>
</evidence>
<keyword evidence="5" id="KW-0378">Hydrolase</keyword>
<dbReference type="GO" id="GO:0005739">
    <property type="term" value="C:mitochondrion"/>
    <property type="evidence" value="ECO:0007669"/>
    <property type="project" value="TreeGrafter"/>
</dbReference>
<name>A0A9W8EI49_9FUNG</name>
<comment type="similarity">
    <text evidence="1">Belongs to the AFG1 ATPase family.</text>
</comment>
<dbReference type="GO" id="GO:0016887">
    <property type="term" value="F:ATP hydrolysis activity"/>
    <property type="evidence" value="ECO:0007669"/>
    <property type="project" value="InterPro"/>
</dbReference>